<reference evidence="3" key="1">
    <citation type="submission" date="2017-09" db="EMBL/GenBank/DDBJ databases">
        <authorList>
            <person name="Varghese N."/>
            <person name="Submissions S."/>
        </authorList>
    </citation>
    <scope>NUCLEOTIDE SEQUENCE [LARGE SCALE GENOMIC DNA]</scope>
    <source>
        <strain evidence="3">DSM 44270</strain>
    </source>
</reference>
<dbReference type="RefSeq" id="WP_097183579.1">
    <property type="nucleotide sequence ID" value="NZ_OCNK01000002.1"/>
</dbReference>
<gene>
    <name evidence="2" type="ORF">SAMN06272739_1843</name>
</gene>
<dbReference type="EMBL" id="OCNK01000002">
    <property type="protein sequence ID" value="SOD98329.1"/>
    <property type="molecule type" value="Genomic_DNA"/>
</dbReference>
<dbReference type="PROSITE" id="PS51318">
    <property type="entry name" value="TAT"/>
    <property type="match status" value="1"/>
</dbReference>
<keyword evidence="1" id="KW-0732">Signal</keyword>
<dbReference type="InterPro" id="IPR006311">
    <property type="entry name" value="TAT_signal"/>
</dbReference>
<name>A0A286GTC9_9ACTN</name>
<evidence type="ECO:0000256" key="1">
    <source>
        <dbReference type="SAM" id="SignalP"/>
    </source>
</evidence>
<dbReference type="AlphaFoldDB" id="A0A286GTC9"/>
<dbReference type="InterPro" id="IPR029058">
    <property type="entry name" value="AB_hydrolase_fold"/>
</dbReference>
<evidence type="ECO:0000313" key="2">
    <source>
        <dbReference type="EMBL" id="SOD98329.1"/>
    </source>
</evidence>
<feature type="signal peptide" evidence="1">
    <location>
        <begin position="1"/>
        <end position="27"/>
    </location>
</feature>
<proteinExistence type="predicted"/>
<accession>A0A286GTC9</accession>
<dbReference type="Proteomes" id="UP000219482">
    <property type="component" value="Unassembled WGS sequence"/>
</dbReference>
<organism evidence="2 3">
    <name type="scientific">Blastococcus haudaquaticus</name>
    <dbReference type="NCBI Taxonomy" id="1938745"/>
    <lineage>
        <taxon>Bacteria</taxon>
        <taxon>Bacillati</taxon>
        <taxon>Actinomycetota</taxon>
        <taxon>Actinomycetes</taxon>
        <taxon>Geodermatophilales</taxon>
        <taxon>Geodermatophilaceae</taxon>
        <taxon>Blastococcus</taxon>
    </lineage>
</organism>
<evidence type="ECO:0000313" key="3">
    <source>
        <dbReference type="Proteomes" id="UP000219482"/>
    </source>
</evidence>
<evidence type="ECO:0008006" key="4">
    <source>
        <dbReference type="Google" id="ProtNLM"/>
    </source>
</evidence>
<sequence length="471" mass="49706">MLRRRSLLAAVTLTVAGAAGLAPPAAAADVTCQTQPDGTAVCTGATTAENGAQAPFRYEVPADWNGTLLVWSRGGPVPTPPMPGPDNLRATLLDQGYALLASTYSRFGWAVEEGPADQMAALDAFTTGVGTPERTIAWGGSLGGVITGAIVERYPDRIDGAIPLCHGLGGTTAQWNQLLDATFVVDELIATEDDLDLVDLPPFPGPTPPDAAAAAALLQEAQATPEGRARIALAAAMNNAPLWVDPADPEPGRHDLAAQQAQLHDALQNAVRLGMGVPRQELEYRAGGNFSWNVGVDYREQLQRSGHRQLVERLYRAAGLDLRDDLDRLAAAPRIGADPEAVAYAKANLAPSGEISIPVLTMNTTGDASALASHSRTYEDVVRRAGNAQLLRTAYVHGPGHCTFTAAEHLAALRTMEHRLDTGRWGDAATPRAMNRLATESGVAGPARFVRVTPERLLRPCNAGEECPGQP</sequence>
<dbReference type="OrthoDB" id="7197847at2"/>
<feature type="chain" id="PRO_5012222518" description="Alpha/beta hydrolase family protein" evidence="1">
    <location>
        <begin position="28"/>
        <end position="471"/>
    </location>
</feature>
<dbReference type="Gene3D" id="3.40.50.1820">
    <property type="entry name" value="alpha/beta hydrolase"/>
    <property type="match status" value="1"/>
</dbReference>
<keyword evidence="3" id="KW-1185">Reference proteome</keyword>
<protein>
    <recommendedName>
        <fullName evidence="4">Alpha/beta hydrolase family protein</fullName>
    </recommendedName>
</protein>
<dbReference type="SUPFAM" id="SSF53474">
    <property type="entry name" value="alpha/beta-Hydrolases"/>
    <property type="match status" value="1"/>
</dbReference>